<dbReference type="InterPro" id="IPR049450">
    <property type="entry name" value="ACOT8-like_C"/>
</dbReference>
<evidence type="ECO:0000259" key="1">
    <source>
        <dbReference type="Pfam" id="PF13622"/>
    </source>
</evidence>
<evidence type="ECO:0000313" key="3">
    <source>
        <dbReference type="EMBL" id="MBC3882164.1"/>
    </source>
</evidence>
<dbReference type="EMBL" id="JACOFZ010000004">
    <property type="protein sequence ID" value="MBC3882164.1"/>
    <property type="molecule type" value="Genomic_DNA"/>
</dbReference>
<keyword evidence="4" id="KW-1185">Reference proteome</keyword>
<gene>
    <name evidence="3" type="ORF">H8K36_12300</name>
</gene>
<dbReference type="InterPro" id="IPR042171">
    <property type="entry name" value="Acyl-CoA_hotdog"/>
</dbReference>
<feature type="domain" description="Acyl-CoA thioesterase-like N-terminal HotDog" evidence="1">
    <location>
        <begin position="14"/>
        <end position="105"/>
    </location>
</feature>
<dbReference type="Pfam" id="PF13622">
    <property type="entry name" value="4HBT_3"/>
    <property type="match status" value="1"/>
</dbReference>
<dbReference type="PANTHER" id="PTHR38110:SF1">
    <property type="entry name" value="THIOESTERASE DOMAIN-CONTAINING PROTEIN"/>
    <property type="match status" value="1"/>
</dbReference>
<dbReference type="Gene3D" id="2.40.160.210">
    <property type="entry name" value="Acyl-CoA thioesterase, double hotdog domain"/>
    <property type="match status" value="1"/>
</dbReference>
<name>A0A923KU02_9BURK</name>
<organism evidence="3 4">
    <name type="scientific">Undibacterium nitidum</name>
    <dbReference type="NCBI Taxonomy" id="2762298"/>
    <lineage>
        <taxon>Bacteria</taxon>
        <taxon>Pseudomonadati</taxon>
        <taxon>Pseudomonadota</taxon>
        <taxon>Betaproteobacteria</taxon>
        <taxon>Burkholderiales</taxon>
        <taxon>Oxalobacteraceae</taxon>
        <taxon>Undibacterium</taxon>
    </lineage>
</organism>
<dbReference type="SUPFAM" id="SSF54637">
    <property type="entry name" value="Thioesterase/thiol ester dehydrase-isomerase"/>
    <property type="match status" value="2"/>
</dbReference>
<accession>A0A923KU02</accession>
<dbReference type="Proteomes" id="UP000627446">
    <property type="component" value="Unassembled WGS sequence"/>
</dbReference>
<protein>
    <submittedName>
        <fullName evidence="3">Thioesterase family protein</fullName>
    </submittedName>
</protein>
<dbReference type="InterPro" id="IPR029069">
    <property type="entry name" value="HotDog_dom_sf"/>
</dbReference>
<evidence type="ECO:0000313" key="4">
    <source>
        <dbReference type="Proteomes" id="UP000627446"/>
    </source>
</evidence>
<dbReference type="Pfam" id="PF20789">
    <property type="entry name" value="4HBT_3C"/>
    <property type="match status" value="1"/>
</dbReference>
<evidence type="ECO:0000259" key="2">
    <source>
        <dbReference type="Pfam" id="PF20789"/>
    </source>
</evidence>
<dbReference type="AlphaFoldDB" id="A0A923KU02"/>
<dbReference type="InterPro" id="IPR052389">
    <property type="entry name" value="Sec_Metab_Biosynth-Assoc"/>
</dbReference>
<comment type="caution">
    <text evidence="3">The sequence shown here is derived from an EMBL/GenBank/DDBJ whole genome shotgun (WGS) entry which is preliminary data.</text>
</comment>
<feature type="domain" description="Acyl-CoA thioesterase-like C-terminal" evidence="2">
    <location>
        <begin position="127"/>
        <end position="269"/>
    </location>
</feature>
<dbReference type="InterPro" id="IPR049449">
    <property type="entry name" value="TesB_ACOT8-like_N"/>
</dbReference>
<reference evidence="3" key="1">
    <citation type="submission" date="2020-08" db="EMBL/GenBank/DDBJ databases">
        <title>Novel species isolated from subtropical streams in China.</title>
        <authorList>
            <person name="Lu H."/>
        </authorList>
    </citation>
    <scope>NUCLEOTIDE SEQUENCE</scope>
    <source>
        <strain evidence="3">LX22W</strain>
    </source>
</reference>
<proteinExistence type="predicted"/>
<dbReference type="PANTHER" id="PTHR38110">
    <property type="entry name" value="CHROMOSOME 23, WHOLE GENOME SHOTGUN SEQUENCE"/>
    <property type="match status" value="1"/>
</dbReference>
<sequence length="271" mass="28886">MVDQATRAELVDIAAGWGQGRATFGGLLGALVVAHLQGALARKSEPGSQVSLVLRALTISFVAPVEVGQVSISSEVLRSGKSVTQMLCTMKQNGQVCVSALASFGAARQSRVVVASAAAPQIDSPEAGRVIPNLEGIAPEFTKLIDFRFINGELPFSGAATSHIEGWMRWKPSAGVKTPTARYLDLVALIDAWPPAVLQMLAQPTPSSSLTWTLEFPAIDDAQLSTEANPWWQYRAVTESAQNGYAHISSHCWDQTGRLVAISRQTATVFA</sequence>